<feature type="transmembrane region" description="Helical" evidence="5">
    <location>
        <begin position="163"/>
        <end position="181"/>
    </location>
</feature>
<sequence>MPDITMAGPLLAAVCYYGTVLMTAELTRRLLDKTISKKTSFHRFLIELIGTAQICTCVFENALIVQHYGVSSFFIVTTILGFLYTSTGRGSYNTPLSPIEQLYYGEIRLSRFLLFLLAEIIGGAVAWHIARTLWFHSLQYSQAHMEMFVNSQNMCSIVHQRDFLIVLAYEVAGCFAMRSVLPRLPANVSKYLAPAFIASLFSFAILFIGDSGLDPIVASSLFFGCNGLSAQWFILLYWVCPVVGWMLGAYIDRRPPKTPKKLKRAAKKKSE</sequence>
<dbReference type="GO" id="GO:0015267">
    <property type="term" value="F:channel activity"/>
    <property type="evidence" value="ECO:0007669"/>
    <property type="project" value="TreeGrafter"/>
</dbReference>
<dbReference type="InterPro" id="IPR016697">
    <property type="entry name" value="Aquaporin_11/12"/>
</dbReference>
<feature type="transmembrane region" description="Helical" evidence="5">
    <location>
        <begin position="188"/>
        <end position="209"/>
    </location>
</feature>
<dbReference type="SUPFAM" id="SSF81338">
    <property type="entry name" value="Aquaporin-like"/>
    <property type="match status" value="1"/>
</dbReference>
<feature type="transmembrane region" description="Helical" evidence="5">
    <location>
        <begin position="70"/>
        <end position="92"/>
    </location>
</feature>
<dbReference type="InterPro" id="IPR051883">
    <property type="entry name" value="AQP11/12_channel"/>
</dbReference>
<evidence type="ECO:0000313" key="7">
    <source>
        <dbReference type="Proteomes" id="UP000053660"/>
    </source>
</evidence>
<feature type="transmembrane region" description="Helical" evidence="5">
    <location>
        <begin position="44"/>
        <end position="64"/>
    </location>
</feature>
<dbReference type="EMBL" id="KN551444">
    <property type="protein sequence ID" value="KHJ92300.1"/>
    <property type="molecule type" value="Genomic_DNA"/>
</dbReference>
<name>A0A0B1TA92_OESDE</name>
<keyword evidence="7" id="KW-1185">Reference proteome</keyword>
<dbReference type="Gene3D" id="1.20.1080.10">
    <property type="entry name" value="Glycerol uptake facilitator protein"/>
    <property type="match status" value="1"/>
</dbReference>
<evidence type="ECO:0000256" key="2">
    <source>
        <dbReference type="ARBA" id="ARBA00022692"/>
    </source>
</evidence>
<dbReference type="PIRSF" id="PIRSF017529">
    <property type="entry name" value="Aquaporin_11/12"/>
    <property type="match status" value="1"/>
</dbReference>
<evidence type="ECO:0000256" key="4">
    <source>
        <dbReference type="ARBA" id="ARBA00023136"/>
    </source>
</evidence>
<dbReference type="GO" id="GO:0005737">
    <property type="term" value="C:cytoplasm"/>
    <property type="evidence" value="ECO:0007669"/>
    <property type="project" value="TreeGrafter"/>
</dbReference>
<dbReference type="Proteomes" id="UP000053660">
    <property type="component" value="Unassembled WGS sequence"/>
</dbReference>
<keyword evidence="4 5" id="KW-0472">Membrane</keyword>
<evidence type="ECO:0000313" key="6">
    <source>
        <dbReference type="EMBL" id="KHJ92300.1"/>
    </source>
</evidence>
<evidence type="ECO:0000256" key="1">
    <source>
        <dbReference type="ARBA" id="ARBA00004141"/>
    </source>
</evidence>
<dbReference type="OrthoDB" id="1580043at2759"/>
<feature type="transmembrane region" description="Helical" evidence="5">
    <location>
        <begin position="6"/>
        <end position="24"/>
    </location>
</feature>
<accession>A0A0B1TA92</accession>
<proteinExistence type="inferred from homology"/>
<organism evidence="6 7">
    <name type="scientific">Oesophagostomum dentatum</name>
    <name type="common">Nodular worm</name>
    <dbReference type="NCBI Taxonomy" id="61180"/>
    <lineage>
        <taxon>Eukaryota</taxon>
        <taxon>Metazoa</taxon>
        <taxon>Ecdysozoa</taxon>
        <taxon>Nematoda</taxon>
        <taxon>Chromadorea</taxon>
        <taxon>Rhabditida</taxon>
        <taxon>Rhabditina</taxon>
        <taxon>Rhabditomorpha</taxon>
        <taxon>Strongyloidea</taxon>
        <taxon>Strongylidae</taxon>
        <taxon>Oesophagostomum</taxon>
    </lineage>
</organism>
<reference evidence="6 7" key="1">
    <citation type="submission" date="2014-03" db="EMBL/GenBank/DDBJ databases">
        <title>Draft genome of the hookworm Oesophagostomum dentatum.</title>
        <authorList>
            <person name="Mitreva M."/>
        </authorList>
    </citation>
    <scope>NUCLEOTIDE SEQUENCE [LARGE SCALE GENOMIC DNA]</scope>
    <source>
        <strain evidence="6 7">OD-Hann</strain>
    </source>
</reference>
<comment type="similarity">
    <text evidence="5">Belongs to the MIP/aquaporin (TC 1.A.8) family.</text>
</comment>
<dbReference type="GO" id="GO:0016020">
    <property type="term" value="C:membrane"/>
    <property type="evidence" value="ECO:0007669"/>
    <property type="project" value="UniProtKB-SubCell"/>
</dbReference>
<protein>
    <recommendedName>
        <fullName evidence="5">Aquaporin</fullName>
    </recommendedName>
</protein>
<dbReference type="InterPro" id="IPR023271">
    <property type="entry name" value="Aquaporin-like"/>
</dbReference>
<dbReference type="AlphaFoldDB" id="A0A0B1TA92"/>
<evidence type="ECO:0000256" key="3">
    <source>
        <dbReference type="ARBA" id="ARBA00022989"/>
    </source>
</evidence>
<dbReference type="PANTHER" id="PTHR21191:SF2">
    <property type="entry name" value="AQUAPORIN"/>
    <property type="match status" value="1"/>
</dbReference>
<comment type="subcellular location">
    <subcellularLocation>
        <location evidence="1">Membrane</location>
        <topology evidence="1">Multi-pass membrane protein</topology>
    </subcellularLocation>
</comment>
<keyword evidence="3 5" id="KW-1133">Transmembrane helix</keyword>
<feature type="transmembrane region" description="Helical" evidence="5">
    <location>
        <begin position="112"/>
        <end position="130"/>
    </location>
</feature>
<feature type="transmembrane region" description="Helical" evidence="5">
    <location>
        <begin position="229"/>
        <end position="251"/>
    </location>
</feature>
<keyword evidence="2 5" id="KW-0812">Transmembrane</keyword>
<evidence type="ECO:0000256" key="5">
    <source>
        <dbReference type="PIRNR" id="PIRNR017529"/>
    </source>
</evidence>
<gene>
    <name evidence="6" type="ORF">OESDEN_07815</name>
</gene>
<dbReference type="PANTHER" id="PTHR21191">
    <property type="entry name" value="AQUAPORIN"/>
    <property type="match status" value="1"/>
</dbReference>